<sequence length="283" mass="33595">MTIQNKQSRFIIVLIGIFFIQACGIKFWYNRLDWVVPWYLDDYVELTSQQEDTLEKLLELKTEWHRSNELPKYVSMLNRMEADIKSGAIHQTYDRYRRDMRGFYNTLLNEMSDDLVAQTASLSDEQVKQLMDNLDKEAKDQYEEFKETKEEDKKEERLERLEESFGEWIGSLSDEQKSIIKEMAGLLKSSGEVTYQYRARWRDAFRTALTERKTSSGQAAIKSLILDPYQVGGEELNAIRDHNGEIYKEYQLKIFRTLSAKQKRHLLEEIADYREDFEDLIDD</sequence>
<dbReference type="EMBL" id="CP025120">
    <property type="protein sequence ID" value="AUD79257.1"/>
    <property type="molecule type" value="Genomic_DNA"/>
</dbReference>
<dbReference type="PROSITE" id="PS51257">
    <property type="entry name" value="PROKAR_LIPOPROTEIN"/>
    <property type="match status" value="1"/>
</dbReference>
<gene>
    <name evidence="1" type="ORF">CW740_08365</name>
</gene>
<dbReference type="InterPro" id="IPR035440">
    <property type="entry name" value="4HB_MCP_dom_sf"/>
</dbReference>
<dbReference type="AlphaFoldDB" id="A0A2K9ACU0"/>
<protein>
    <submittedName>
        <fullName evidence="1">Uncharacterized protein</fullName>
    </submittedName>
</protein>
<dbReference type="RefSeq" id="WP_106647079.1">
    <property type="nucleotide sequence ID" value="NZ_BMGO01000001.1"/>
</dbReference>
<evidence type="ECO:0000313" key="1">
    <source>
        <dbReference type="EMBL" id="AUD79257.1"/>
    </source>
</evidence>
<accession>A0A2K9ACU0</accession>
<organism evidence="1 2">
    <name type="scientific">Kangiella profundi</name>
    <dbReference type="NCBI Taxonomy" id="1561924"/>
    <lineage>
        <taxon>Bacteria</taxon>
        <taxon>Pseudomonadati</taxon>
        <taxon>Pseudomonadota</taxon>
        <taxon>Gammaproteobacteria</taxon>
        <taxon>Kangiellales</taxon>
        <taxon>Kangiellaceae</taxon>
        <taxon>Kangiella</taxon>
    </lineage>
</organism>
<keyword evidence="2" id="KW-1185">Reference proteome</keyword>
<name>A0A2K9ACU0_9GAMM</name>
<dbReference type="SUPFAM" id="SSF47170">
    <property type="entry name" value="Aspartate receptor, ligand-binding domain"/>
    <property type="match status" value="1"/>
</dbReference>
<dbReference type="OrthoDB" id="5767052at2"/>
<dbReference type="Pfam" id="PF19795">
    <property type="entry name" value="DUF6279"/>
    <property type="match status" value="1"/>
</dbReference>
<dbReference type="InterPro" id="IPR016875">
    <property type="entry name" value="UCP028200"/>
</dbReference>
<dbReference type="PIRSF" id="PIRSF028200">
    <property type="entry name" value="UCP028200"/>
    <property type="match status" value="1"/>
</dbReference>
<proteinExistence type="predicted"/>
<dbReference type="Proteomes" id="UP000232693">
    <property type="component" value="Chromosome"/>
</dbReference>
<dbReference type="KEGG" id="kpd:CW740_08365"/>
<evidence type="ECO:0000313" key="2">
    <source>
        <dbReference type="Proteomes" id="UP000232693"/>
    </source>
</evidence>
<reference evidence="1 2" key="1">
    <citation type="submission" date="2017-12" db="EMBL/GenBank/DDBJ databases">
        <title>Kangiella profundi FT102 completed genome.</title>
        <authorList>
            <person name="Xu J."/>
            <person name="Wang J."/>
            <person name="Lu Y."/>
        </authorList>
    </citation>
    <scope>NUCLEOTIDE SEQUENCE [LARGE SCALE GENOMIC DNA]</scope>
    <source>
        <strain evidence="1 2">FT102</strain>
    </source>
</reference>